<dbReference type="Pfam" id="PF13561">
    <property type="entry name" value="adh_short_C2"/>
    <property type="match status" value="1"/>
</dbReference>
<name>A0A7X0FCK4_9HYPH</name>
<accession>A0A7X0FCK4</accession>
<dbReference type="Proteomes" id="UP000536262">
    <property type="component" value="Unassembled WGS sequence"/>
</dbReference>
<keyword evidence="2 3" id="KW-0560">Oxidoreductase</keyword>
<dbReference type="Gene3D" id="3.40.50.720">
    <property type="entry name" value="NAD(P)-binding Rossmann-like Domain"/>
    <property type="match status" value="1"/>
</dbReference>
<dbReference type="InterPro" id="IPR002347">
    <property type="entry name" value="SDR_fam"/>
</dbReference>
<evidence type="ECO:0000313" key="3">
    <source>
        <dbReference type="EMBL" id="MBB6357243.1"/>
    </source>
</evidence>
<dbReference type="PANTHER" id="PTHR24321">
    <property type="entry name" value="DEHYDROGENASES, SHORT CHAIN"/>
    <property type="match status" value="1"/>
</dbReference>
<protein>
    <submittedName>
        <fullName evidence="3">3(Or 17)beta-hydroxysteroid dehydrogenase</fullName>
        <ecNumber evidence="3">1.1.1.51</ecNumber>
    </submittedName>
</protein>
<dbReference type="RefSeq" id="WP_184701927.1">
    <property type="nucleotide sequence ID" value="NZ_BAABEG010000001.1"/>
</dbReference>
<evidence type="ECO:0000256" key="2">
    <source>
        <dbReference type="ARBA" id="ARBA00023002"/>
    </source>
</evidence>
<reference evidence="3 4" key="1">
    <citation type="submission" date="2020-08" db="EMBL/GenBank/DDBJ databases">
        <title>Genomic Encyclopedia of Type Strains, Phase IV (KMG-IV): sequencing the most valuable type-strain genomes for metagenomic binning, comparative biology and taxonomic classification.</title>
        <authorList>
            <person name="Goeker M."/>
        </authorList>
    </citation>
    <scope>NUCLEOTIDE SEQUENCE [LARGE SCALE GENOMIC DNA]</scope>
    <source>
        <strain evidence="3 4">DSM 7051</strain>
    </source>
</reference>
<comment type="caution">
    <text evidence="3">The sequence shown here is derived from an EMBL/GenBank/DDBJ whole genome shotgun (WGS) entry which is preliminary data.</text>
</comment>
<sequence length="282" mass="29692">MNLPENKVALVTGGGSGLGKAIALKLQSDGMTVAISDVDSTVGSATAKESGLFFIEQNVADETRWTEVVAELEARFGALNILVNNAGIVGTVDSDSPEHCSLENWRKVFAVNVEGVFLGCRATIPAMRRAGGGAIVNISSTAALLALPQHVAYSASKAAVRHLTKSVAQHCAEEGLNITCNSVHPGNVMTSMWKDTIAVDRARTHGISVAEAIEEALASSPLNGATTPEDIAAAVSFLVSDDARRITGTKMIVDGGVINCSTYHSRKHMEARRILLKMQGRP</sequence>
<dbReference type="PRINTS" id="PR00081">
    <property type="entry name" value="GDHRDH"/>
</dbReference>
<dbReference type="InterPro" id="IPR020904">
    <property type="entry name" value="Sc_DH/Rdtase_CS"/>
</dbReference>
<evidence type="ECO:0000313" key="4">
    <source>
        <dbReference type="Proteomes" id="UP000536262"/>
    </source>
</evidence>
<evidence type="ECO:0000256" key="1">
    <source>
        <dbReference type="ARBA" id="ARBA00006484"/>
    </source>
</evidence>
<dbReference type="PROSITE" id="PS00061">
    <property type="entry name" value="ADH_SHORT"/>
    <property type="match status" value="1"/>
</dbReference>
<dbReference type="SUPFAM" id="SSF51735">
    <property type="entry name" value="NAD(P)-binding Rossmann-fold domains"/>
    <property type="match status" value="1"/>
</dbReference>
<dbReference type="FunFam" id="3.40.50.720:FF:000084">
    <property type="entry name" value="Short-chain dehydrogenase reductase"/>
    <property type="match status" value="1"/>
</dbReference>
<comment type="similarity">
    <text evidence="1">Belongs to the short-chain dehydrogenases/reductases (SDR) family.</text>
</comment>
<dbReference type="EMBL" id="JACHOU010000021">
    <property type="protein sequence ID" value="MBB6357243.1"/>
    <property type="molecule type" value="Genomic_DNA"/>
</dbReference>
<dbReference type="PRINTS" id="PR00080">
    <property type="entry name" value="SDRFAMILY"/>
</dbReference>
<dbReference type="InterPro" id="IPR036291">
    <property type="entry name" value="NAD(P)-bd_dom_sf"/>
</dbReference>
<dbReference type="AlphaFoldDB" id="A0A7X0FCK4"/>
<gene>
    <name evidence="3" type="ORF">GGR00_005064</name>
</gene>
<organism evidence="3 4">
    <name type="scientific">Aminobacter aganoensis</name>
    <dbReference type="NCBI Taxonomy" id="83264"/>
    <lineage>
        <taxon>Bacteria</taxon>
        <taxon>Pseudomonadati</taxon>
        <taxon>Pseudomonadota</taxon>
        <taxon>Alphaproteobacteria</taxon>
        <taxon>Hyphomicrobiales</taxon>
        <taxon>Phyllobacteriaceae</taxon>
        <taxon>Aminobacter</taxon>
    </lineage>
</organism>
<proteinExistence type="inferred from homology"/>
<keyword evidence="4" id="KW-1185">Reference proteome</keyword>
<dbReference type="EC" id="1.1.1.51" evidence="3"/>
<dbReference type="PANTHER" id="PTHR24321:SF15">
    <property type="entry name" value="OXIDOREDUCTASE UCPA"/>
    <property type="match status" value="1"/>
</dbReference>
<dbReference type="GO" id="GO:0016491">
    <property type="term" value="F:oxidoreductase activity"/>
    <property type="evidence" value="ECO:0007669"/>
    <property type="project" value="UniProtKB-KW"/>
</dbReference>